<dbReference type="EMBL" id="GL532120">
    <property type="protein sequence ID" value="EFQ96202.1"/>
    <property type="molecule type" value="Genomic_DNA"/>
</dbReference>
<accession>E3RDJ8</accession>
<reference evidence="1 2" key="1">
    <citation type="journal article" date="2010" name="Genome Biol.">
        <title>A first genome assembly of the barley fungal pathogen Pyrenophora teres f. teres.</title>
        <authorList>
            <person name="Ellwood S.R."/>
            <person name="Liu Z."/>
            <person name="Syme R.A."/>
            <person name="Lai Z."/>
            <person name="Hane J.K."/>
            <person name="Keiper F."/>
            <person name="Moffat C.S."/>
            <person name="Oliver R.P."/>
            <person name="Friesen T.L."/>
        </authorList>
    </citation>
    <scope>NUCLEOTIDE SEQUENCE [LARGE SCALE GENOMIC DNA]</scope>
    <source>
        <strain evidence="1 2">0-1</strain>
    </source>
</reference>
<proteinExistence type="predicted"/>
<organism evidence="2">
    <name type="scientific">Pyrenophora teres f. teres (strain 0-1)</name>
    <name type="common">Barley net blotch fungus</name>
    <name type="synonym">Drechslera teres f. teres</name>
    <dbReference type="NCBI Taxonomy" id="861557"/>
    <lineage>
        <taxon>Eukaryota</taxon>
        <taxon>Fungi</taxon>
        <taxon>Dikarya</taxon>
        <taxon>Ascomycota</taxon>
        <taxon>Pezizomycotina</taxon>
        <taxon>Dothideomycetes</taxon>
        <taxon>Pleosporomycetidae</taxon>
        <taxon>Pleosporales</taxon>
        <taxon>Pleosporineae</taxon>
        <taxon>Pleosporaceae</taxon>
        <taxon>Pyrenophora</taxon>
    </lineage>
</organism>
<name>E3RDJ8_PYRTT</name>
<evidence type="ECO:0000313" key="1">
    <source>
        <dbReference type="EMBL" id="EFQ96202.1"/>
    </source>
</evidence>
<dbReference type="KEGG" id="pte:PTT_02327"/>
<dbReference type="AlphaFoldDB" id="E3RDJ8"/>
<dbReference type="HOGENOM" id="CLU_1778434_0_0_1"/>
<protein>
    <submittedName>
        <fullName evidence="1">Uncharacterized protein</fullName>
    </submittedName>
</protein>
<evidence type="ECO:0000313" key="2">
    <source>
        <dbReference type="Proteomes" id="UP000001067"/>
    </source>
</evidence>
<gene>
    <name evidence="1" type="ORF">PTT_02327</name>
</gene>
<keyword evidence="2" id="KW-1185">Reference proteome</keyword>
<dbReference type="Proteomes" id="UP000001067">
    <property type="component" value="Unassembled WGS sequence"/>
</dbReference>
<sequence>MYINSRPKIIVQKRQVNNVSHNGQHRLSFKIWGFVTGTMRKSSNPWSAFPPPTGGGGPGAMMQDELISHGFSPLAWTQDRVPLCELEHGFISRIPPDEDEEPNFYDDSVSETQSKLYESALEATLDIRRAMAYHEHTEAQSSSNDC</sequence>